<evidence type="ECO:0000313" key="1">
    <source>
        <dbReference type="EMBL" id="PWY89309.1"/>
    </source>
</evidence>
<dbReference type="OrthoDB" id="3439209at2759"/>
<reference evidence="1 2" key="1">
    <citation type="submission" date="2016-12" db="EMBL/GenBank/DDBJ databases">
        <title>The genomes of Aspergillus section Nigri reveals drivers in fungal speciation.</title>
        <authorList>
            <consortium name="DOE Joint Genome Institute"/>
            <person name="Vesth T.C."/>
            <person name="Nybo J."/>
            <person name="Theobald S."/>
            <person name="Brandl J."/>
            <person name="Frisvad J.C."/>
            <person name="Nielsen K.F."/>
            <person name="Lyhne E.K."/>
            <person name="Kogle M.E."/>
            <person name="Kuo A."/>
            <person name="Riley R."/>
            <person name="Clum A."/>
            <person name="Nolan M."/>
            <person name="Lipzen A."/>
            <person name="Salamov A."/>
            <person name="Henrissat B."/>
            <person name="Wiebenga A."/>
            <person name="De Vries R.P."/>
            <person name="Grigoriev I.V."/>
            <person name="Mortensen U.H."/>
            <person name="Andersen M.R."/>
            <person name="Baker S.E."/>
        </authorList>
    </citation>
    <scope>NUCLEOTIDE SEQUENCE [LARGE SCALE GENOMIC DNA]</scope>
    <source>
        <strain evidence="1 2">CBS 117.55</strain>
    </source>
</reference>
<dbReference type="RefSeq" id="XP_025402496.1">
    <property type="nucleotide sequence ID" value="XM_025547844.1"/>
</dbReference>
<organism evidence="1 2">
    <name type="scientific">Aspergillus heteromorphus CBS 117.55</name>
    <dbReference type="NCBI Taxonomy" id="1448321"/>
    <lineage>
        <taxon>Eukaryota</taxon>
        <taxon>Fungi</taxon>
        <taxon>Dikarya</taxon>
        <taxon>Ascomycota</taxon>
        <taxon>Pezizomycotina</taxon>
        <taxon>Eurotiomycetes</taxon>
        <taxon>Eurotiomycetidae</taxon>
        <taxon>Eurotiales</taxon>
        <taxon>Aspergillaceae</taxon>
        <taxon>Aspergillus</taxon>
        <taxon>Aspergillus subgen. Circumdati</taxon>
    </lineage>
</organism>
<dbReference type="STRING" id="1448321.A0A317WSF7"/>
<evidence type="ECO:0000313" key="2">
    <source>
        <dbReference type="Proteomes" id="UP000247233"/>
    </source>
</evidence>
<evidence type="ECO:0008006" key="3">
    <source>
        <dbReference type="Google" id="ProtNLM"/>
    </source>
</evidence>
<dbReference type="AlphaFoldDB" id="A0A317WSF7"/>
<comment type="caution">
    <text evidence="1">The sequence shown here is derived from an EMBL/GenBank/DDBJ whole genome shotgun (WGS) entry which is preliminary data.</text>
</comment>
<name>A0A317WSF7_9EURO</name>
<keyword evidence="2" id="KW-1185">Reference proteome</keyword>
<dbReference type="VEuPathDB" id="FungiDB:BO70DRAFT_426931"/>
<gene>
    <name evidence="1" type="ORF">BO70DRAFT_426931</name>
</gene>
<dbReference type="GeneID" id="37070081"/>
<proteinExistence type="predicted"/>
<accession>A0A317WSF7</accession>
<protein>
    <recommendedName>
        <fullName evidence="3">Myb-like domain-containing protein</fullName>
    </recommendedName>
</protein>
<sequence length="536" mass="58776">MLRVPVDPDDPQTVTVGKTIVSSYLYPRYLFLGDRRASFQVRSSDMHSKPAKLPISVVHPDQTETDRHLSKDLSRIPSLYTMMQNQTKEGDPFCWPEGSTTFQVGKGAADGFQSQPTAPARCYGMPHEMQSIKSEDCSQFDVPAIHSEAHLRSFLDDNIYPGDSAIDIGPPTADTAVFMAASGPYLPSVTEREMISPNTSPDSSECTSEGGRHSLRGVEWLDNSVEDMPLSKSQGSSDVGDGGSTSAVEGGFMEVDDPGMADTVLRWPAFQVTETCDAACQGVSPSQSTWDTPRLSSMAQLYGDINSAFDRIVAVNDPSDGLPSFDSDNSVPLFSSYTSKSHYPPPVVPSNDGCEASQGCGQIFPGADLFQSLKSPYRINEPWQLQDLGGSNTFCPGQLMGRSLPYPIDMKNAFLINCKLRGMSYKEIKQFGGFKEAESTLRGRFRTLTKTKEQRVRKPHWHEKDIQLLCEAVAACSETGKQPTGYASYCRPRSVMLPPKVSWKKVAQYISANGGSYHFGNATCKKKWCSVYGVKL</sequence>
<dbReference type="EMBL" id="MSFL01000004">
    <property type="protein sequence ID" value="PWY89309.1"/>
    <property type="molecule type" value="Genomic_DNA"/>
</dbReference>
<dbReference type="Proteomes" id="UP000247233">
    <property type="component" value="Unassembled WGS sequence"/>
</dbReference>